<dbReference type="Proteomes" id="UP001302812">
    <property type="component" value="Unassembled WGS sequence"/>
</dbReference>
<name>A0AAN6TME6_9PEZI</name>
<dbReference type="EMBL" id="MU853333">
    <property type="protein sequence ID" value="KAK4116650.1"/>
    <property type="molecule type" value="Genomic_DNA"/>
</dbReference>
<dbReference type="AlphaFoldDB" id="A0AAN6TME6"/>
<evidence type="ECO:0000256" key="1">
    <source>
        <dbReference type="SAM" id="SignalP"/>
    </source>
</evidence>
<feature type="chain" id="PRO_5042876704" evidence="1">
    <location>
        <begin position="20"/>
        <end position="92"/>
    </location>
</feature>
<accession>A0AAN6TME6</accession>
<keyword evidence="1" id="KW-0732">Signal</keyword>
<proteinExistence type="predicted"/>
<protein>
    <submittedName>
        <fullName evidence="2">Uncharacterized protein</fullName>
    </submittedName>
</protein>
<reference evidence="2" key="1">
    <citation type="journal article" date="2023" name="Mol. Phylogenet. Evol.">
        <title>Genome-scale phylogeny and comparative genomics of the fungal order Sordariales.</title>
        <authorList>
            <person name="Hensen N."/>
            <person name="Bonometti L."/>
            <person name="Westerberg I."/>
            <person name="Brannstrom I.O."/>
            <person name="Guillou S."/>
            <person name="Cros-Aarteil S."/>
            <person name="Calhoun S."/>
            <person name="Haridas S."/>
            <person name="Kuo A."/>
            <person name="Mondo S."/>
            <person name="Pangilinan J."/>
            <person name="Riley R."/>
            <person name="LaButti K."/>
            <person name="Andreopoulos B."/>
            <person name="Lipzen A."/>
            <person name="Chen C."/>
            <person name="Yan M."/>
            <person name="Daum C."/>
            <person name="Ng V."/>
            <person name="Clum A."/>
            <person name="Steindorff A."/>
            <person name="Ohm R.A."/>
            <person name="Martin F."/>
            <person name="Silar P."/>
            <person name="Natvig D.O."/>
            <person name="Lalanne C."/>
            <person name="Gautier V."/>
            <person name="Ament-Velasquez S.L."/>
            <person name="Kruys A."/>
            <person name="Hutchinson M.I."/>
            <person name="Powell A.J."/>
            <person name="Barry K."/>
            <person name="Miller A.N."/>
            <person name="Grigoriev I.V."/>
            <person name="Debuchy R."/>
            <person name="Gladieux P."/>
            <person name="Hiltunen Thoren M."/>
            <person name="Johannesson H."/>
        </authorList>
    </citation>
    <scope>NUCLEOTIDE SEQUENCE</scope>
    <source>
        <strain evidence="2">CBS 508.74</strain>
    </source>
</reference>
<sequence length="92" mass="10547">MKLASSFGLIALCFTMVLCQEFPECTKELLRTDDCADVINPAACYNQFRWNTRTLQCIDGANDSERRRKACKCCSCVGTVMCNWVRQNRYCN</sequence>
<feature type="signal peptide" evidence="1">
    <location>
        <begin position="1"/>
        <end position="19"/>
    </location>
</feature>
<dbReference type="GeneID" id="89936657"/>
<keyword evidence="3" id="KW-1185">Reference proteome</keyword>
<gene>
    <name evidence="2" type="ORF">N656DRAFT_724211</name>
</gene>
<evidence type="ECO:0000313" key="2">
    <source>
        <dbReference type="EMBL" id="KAK4116650.1"/>
    </source>
</evidence>
<comment type="caution">
    <text evidence="2">The sequence shown here is derived from an EMBL/GenBank/DDBJ whole genome shotgun (WGS) entry which is preliminary data.</text>
</comment>
<reference evidence="2" key="2">
    <citation type="submission" date="2023-05" db="EMBL/GenBank/DDBJ databases">
        <authorList>
            <consortium name="Lawrence Berkeley National Laboratory"/>
            <person name="Steindorff A."/>
            <person name="Hensen N."/>
            <person name="Bonometti L."/>
            <person name="Westerberg I."/>
            <person name="Brannstrom I.O."/>
            <person name="Guillou S."/>
            <person name="Cros-Aarteil S."/>
            <person name="Calhoun S."/>
            <person name="Haridas S."/>
            <person name="Kuo A."/>
            <person name="Mondo S."/>
            <person name="Pangilinan J."/>
            <person name="Riley R."/>
            <person name="Labutti K."/>
            <person name="Andreopoulos B."/>
            <person name="Lipzen A."/>
            <person name="Chen C."/>
            <person name="Yanf M."/>
            <person name="Daum C."/>
            <person name="Ng V."/>
            <person name="Clum A."/>
            <person name="Ohm R."/>
            <person name="Martin F."/>
            <person name="Silar P."/>
            <person name="Natvig D."/>
            <person name="Lalanne C."/>
            <person name="Gautier V."/>
            <person name="Ament-Velasquez S.L."/>
            <person name="Kruys A."/>
            <person name="Hutchinson M.I."/>
            <person name="Powell A.J."/>
            <person name="Barry K."/>
            <person name="Miller A.N."/>
            <person name="Grigoriev I.V."/>
            <person name="Debuchy R."/>
            <person name="Gladieux P."/>
            <person name="Thoren M.H."/>
            <person name="Johannesson H."/>
        </authorList>
    </citation>
    <scope>NUCLEOTIDE SEQUENCE</scope>
    <source>
        <strain evidence="2">CBS 508.74</strain>
    </source>
</reference>
<dbReference type="RefSeq" id="XP_064674220.1">
    <property type="nucleotide sequence ID" value="XM_064812532.1"/>
</dbReference>
<organism evidence="2 3">
    <name type="scientific">Canariomyces notabilis</name>
    <dbReference type="NCBI Taxonomy" id="2074819"/>
    <lineage>
        <taxon>Eukaryota</taxon>
        <taxon>Fungi</taxon>
        <taxon>Dikarya</taxon>
        <taxon>Ascomycota</taxon>
        <taxon>Pezizomycotina</taxon>
        <taxon>Sordariomycetes</taxon>
        <taxon>Sordariomycetidae</taxon>
        <taxon>Sordariales</taxon>
        <taxon>Chaetomiaceae</taxon>
        <taxon>Canariomyces</taxon>
    </lineage>
</organism>
<evidence type="ECO:0000313" key="3">
    <source>
        <dbReference type="Proteomes" id="UP001302812"/>
    </source>
</evidence>